<keyword evidence="7 9" id="KW-0811">Translocation</keyword>
<reference evidence="13 15" key="1">
    <citation type="submission" date="2017-09" db="EMBL/GenBank/DDBJ databases">
        <authorList>
            <person name="Thomas P."/>
            <person name="Seyboldt C."/>
        </authorList>
    </citation>
    <scope>NUCLEOTIDE SEQUENCE [LARGE SCALE GENOMIC DNA]</scope>
    <source>
        <strain evidence="13 15">DSM 7534</strain>
    </source>
</reference>
<dbReference type="NCBIfam" id="TIGR00916">
    <property type="entry name" value="2A0604s01"/>
    <property type="match status" value="1"/>
</dbReference>
<evidence type="ECO:0000313" key="16">
    <source>
        <dbReference type="Proteomes" id="UP001055437"/>
    </source>
</evidence>
<dbReference type="GO" id="GO:0005886">
    <property type="term" value="C:plasma membrane"/>
    <property type="evidence" value="ECO:0007669"/>
    <property type="project" value="UniProtKB-SubCell"/>
</dbReference>
<dbReference type="EMBL" id="CP099799">
    <property type="protein sequence ID" value="USS02084.1"/>
    <property type="molecule type" value="Genomic_DNA"/>
</dbReference>
<dbReference type="InterPro" id="IPR005791">
    <property type="entry name" value="SecD"/>
</dbReference>
<dbReference type="PANTHER" id="PTHR30081:SF1">
    <property type="entry name" value="PROTEIN TRANSLOCASE SUBUNIT SECD"/>
    <property type="match status" value="1"/>
</dbReference>
<keyword evidence="6 9" id="KW-1133">Transmembrane helix</keyword>
<dbReference type="RefSeq" id="WP_066678515.1">
    <property type="nucleotide sequence ID" value="NZ_CABMIZ010000045.1"/>
</dbReference>
<evidence type="ECO:0000259" key="12">
    <source>
        <dbReference type="Pfam" id="PF22599"/>
    </source>
</evidence>
<keyword evidence="3 9" id="KW-1003">Cell membrane</keyword>
<dbReference type="OrthoDB" id="9805019at2"/>
<dbReference type="GO" id="GO:0065002">
    <property type="term" value="P:intracellular protein transmembrane transport"/>
    <property type="evidence" value="ECO:0007669"/>
    <property type="project" value="UniProtKB-UniRule"/>
</dbReference>
<dbReference type="Proteomes" id="UP000280586">
    <property type="component" value="Chromosome"/>
</dbReference>
<evidence type="ECO:0000256" key="7">
    <source>
        <dbReference type="ARBA" id="ARBA00023010"/>
    </source>
</evidence>
<feature type="domain" description="Protein translocase subunit SecDF P1" evidence="11">
    <location>
        <begin position="74"/>
        <end position="130"/>
    </location>
</feature>
<dbReference type="InterPro" id="IPR048634">
    <property type="entry name" value="SecD_SecF_C"/>
</dbReference>
<evidence type="ECO:0000256" key="8">
    <source>
        <dbReference type="ARBA" id="ARBA00023136"/>
    </source>
</evidence>
<dbReference type="KEGG" id="csep:CP523_14195"/>
<dbReference type="Proteomes" id="UP001055437">
    <property type="component" value="Chromosome"/>
</dbReference>
<name>A0A9N7JMI2_CLOSE</name>
<feature type="transmembrane region" description="Helical" evidence="9">
    <location>
        <begin position="251"/>
        <end position="270"/>
    </location>
</feature>
<dbReference type="InterPro" id="IPR054384">
    <property type="entry name" value="SecDF_P1_head"/>
</dbReference>
<keyword evidence="2 9" id="KW-0813">Transport</keyword>
<organism evidence="13 15">
    <name type="scientific">Clostridium septicum</name>
    <dbReference type="NCBI Taxonomy" id="1504"/>
    <lineage>
        <taxon>Bacteria</taxon>
        <taxon>Bacillati</taxon>
        <taxon>Bacillota</taxon>
        <taxon>Clostridia</taxon>
        <taxon>Eubacteriales</taxon>
        <taxon>Clostridiaceae</taxon>
        <taxon>Clostridium</taxon>
    </lineage>
</organism>
<dbReference type="EMBL" id="CP023671">
    <property type="protein sequence ID" value="AYE35488.1"/>
    <property type="molecule type" value="Genomic_DNA"/>
</dbReference>
<evidence type="ECO:0000256" key="9">
    <source>
        <dbReference type="HAMAP-Rule" id="MF_01463"/>
    </source>
</evidence>
<dbReference type="PANTHER" id="PTHR30081">
    <property type="entry name" value="PROTEIN-EXPORT MEMBRANE PROTEIN SEC"/>
    <property type="match status" value="1"/>
</dbReference>
<sequence>MKAKGKGKGKSLIIFLLCVIAIFSLAFAGFKGFKIAGWEFKSFDKVITKGLDLQGGVSVLMEIQDENSSRDDLEKTRQLLELRVNKLGVAETTVATEGEKRIRVDIPGKFDSNEIVDSLGKTGNLTFKDPSGNVVLTGKDVKEATAMLDHQTNKPVVSLKLNEEGQKKFADATSKNIGKQISISMDEEVISSPTVQNAITDGNAIITGSSTIDEAKNLSGLINSGALPVSIKAVSVNNVGAQLGSEALPNAMKAGVVGIALIFIFMIIYYRVPGILSCIALVLYTTLVLLIFAEVGATLTLPGIAGFLLTIGMAVDANVLIFERIREELAKGISIKSAVKKGFENALSSIVDSNVTTIIAALVLYFIGSGAVKGFAVTLMIGILVSMFTALIVTKLLVNLSVEIGLLKDIRQFRVKRGAKNA</sequence>
<keyword evidence="16" id="KW-1185">Reference proteome</keyword>
<evidence type="ECO:0000313" key="13">
    <source>
        <dbReference type="EMBL" id="AYE35488.1"/>
    </source>
</evidence>
<gene>
    <name evidence="9 13" type="primary">secD</name>
    <name evidence="13" type="ORF">CP523_14195</name>
    <name evidence="14" type="ORF">NH397_06595</name>
</gene>
<evidence type="ECO:0000313" key="14">
    <source>
        <dbReference type="EMBL" id="USS02084.1"/>
    </source>
</evidence>
<dbReference type="Pfam" id="PF22599">
    <property type="entry name" value="SecDF_P1_head"/>
    <property type="match status" value="1"/>
</dbReference>
<dbReference type="SUPFAM" id="SSF82866">
    <property type="entry name" value="Multidrug efflux transporter AcrB transmembrane domain"/>
    <property type="match status" value="1"/>
</dbReference>
<dbReference type="InterPro" id="IPR022813">
    <property type="entry name" value="SecD/SecF_arch_bac"/>
</dbReference>
<dbReference type="InterPro" id="IPR055344">
    <property type="entry name" value="SecD_SecF_C_bact"/>
</dbReference>
<comment type="similarity">
    <text evidence="9">Belongs to the SecD/SecF family. SecD subfamily.</text>
</comment>
<comment type="function">
    <text evidence="9">Part of the Sec protein translocase complex. Interacts with the SecYEG preprotein conducting channel. SecDF uses the proton motive force (PMF) to complete protein translocation after the ATP-dependent function of SecA.</text>
</comment>
<dbReference type="Pfam" id="PF02355">
    <property type="entry name" value="SecD_SecF_C"/>
    <property type="match status" value="1"/>
</dbReference>
<feature type="transmembrane region" description="Helical" evidence="9">
    <location>
        <begin position="299"/>
        <end position="322"/>
    </location>
</feature>
<dbReference type="AlphaFoldDB" id="A0A9N7JMI2"/>
<evidence type="ECO:0000313" key="15">
    <source>
        <dbReference type="Proteomes" id="UP000280586"/>
    </source>
</evidence>
<evidence type="ECO:0000256" key="3">
    <source>
        <dbReference type="ARBA" id="ARBA00022475"/>
    </source>
</evidence>
<comment type="subcellular location">
    <subcellularLocation>
        <location evidence="1 9">Cell membrane</location>
        <topology evidence="1 9">Multi-pass membrane protein</topology>
    </subcellularLocation>
</comment>
<keyword evidence="8 9" id="KW-0472">Membrane</keyword>
<dbReference type="PRINTS" id="PR00702">
    <property type="entry name" value="ACRIFLAVINRP"/>
</dbReference>
<keyword evidence="5 9" id="KW-0653">Protein transport</keyword>
<comment type="subunit">
    <text evidence="9">Forms a complex with SecF. Part of the essential Sec protein translocation apparatus which comprises SecA, SecYEG and auxiliary proteins SecDF. Other proteins may also be involved.</text>
</comment>
<dbReference type="Gene3D" id="1.20.1640.10">
    <property type="entry name" value="Multidrug efflux transporter AcrB transmembrane domain"/>
    <property type="match status" value="1"/>
</dbReference>
<evidence type="ECO:0000256" key="2">
    <source>
        <dbReference type="ARBA" id="ARBA00022448"/>
    </source>
</evidence>
<dbReference type="FunFam" id="1.20.1640.10:FF:000004">
    <property type="entry name" value="Protein translocase subunit SecD"/>
    <property type="match status" value="1"/>
</dbReference>
<dbReference type="GO" id="GO:0006605">
    <property type="term" value="P:protein targeting"/>
    <property type="evidence" value="ECO:0007669"/>
    <property type="project" value="UniProtKB-UniRule"/>
</dbReference>
<feature type="transmembrane region" description="Helical" evidence="9">
    <location>
        <begin position="343"/>
        <end position="368"/>
    </location>
</feature>
<keyword evidence="4 9" id="KW-0812">Transmembrane</keyword>
<dbReference type="InterPro" id="IPR001036">
    <property type="entry name" value="Acrflvin-R"/>
</dbReference>
<protein>
    <recommendedName>
        <fullName evidence="9">Protein translocase subunit SecD</fullName>
    </recommendedName>
</protein>
<evidence type="ECO:0000259" key="10">
    <source>
        <dbReference type="Pfam" id="PF02355"/>
    </source>
</evidence>
<accession>A0A9N7JMI2</accession>
<evidence type="ECO:0000259" key="11">
    <source>
        <dbReference type="Pfam" id="PF21760"/>
    </source>
</evidence>
<evidence type="ECO:0000256" key="6">
    <source>
        <dbReference type="ARBA" id="ARBA00022989"/>
    </source>
</evidence>
<dbReference type="Gene3D" id="3.30.1360.200">
    <property type="match status" value="1"/>
</dbReference>
<dbReference type="GeneID" id="303561835"/>
<reference evidence="14" key="2">
    <citation type="submission" date="2022-06" db="EMBL/GenBank/DDBJ databases">
        <authorList>
            <person name="Holder M.E."/>
            <person name="Ajami N.J."/>
            <person name="Petrosino J.F."/>
        </authorList>
    </citation>
    <scope>NUCLEOTIDE SEQUENCE</scope>
    <source>
        <strain evidence="14">RMA 8861</strain>
    </source>
</reference>
<dbReference type="HAMAP" id="MF_01463_B">
    <property type="entry name" value="SecD_B"/>
    <property type="match status" value="1"/>
</dbReference>
<dbReference type="InterPro" id="IPR048631">
    <property type="entry name" value="SecD_1st"/>
</dbReference>
<feature type="domain" description="SecDF P1 head subdomain" evidence="12">
    <location>
        <begin position="133"/>
        <end position="229"/>
    </location>
</feature>
<feature type="transmembrane region" description="Helical" evidence="9">
    <location>
        <begin position="275"/>
        <end position="293"/>
    </location>
</feature>
<evidence type="ECO:0000256" key="1">
    <source>
        <dbReference type="ARBA" id="ARBA00004651"/>
    </source>
</evidence>
<dbReference type="NCBIfam" id="TIGR01129">
    <property type="entry name" value="secD"/>
    <property type="match status" value="1"/>
</dbReference>
<dbReference type="GO" id="GO:0043952">
    <property type="term" value="P:protein transport by the Sec complex"/>
    <property type="evidence" value="ECO:0007669"/>
    <property type="project" value="UniProtKB-UniRule"/>
</dbReference>
<dbReference type="Pfam" id="PF21760">
    <property type="entry name" value="SecD_1st"/>
    <property type="match status" value="1"/>
</dbReference>
<evidence type="ECO:0000256" key="4">
    <source>
        <dbReference type="ARBA" id="ARBA00022692"/>
    </source>
</evidence>
<dbReference type="GO" id="GO:0015450">
    <property type="term" value="F:protein-transporting ATPase activity"/>
    <property type="evidence" value="ECO:0007669"/>
    <property type="project" value="InterPro"/>
</dbReference>
<feature type="domain" description="Protein export membrane protein SecD/SecF C-terminal" evidence="10">
    <location>
        <begin position="230"/>
        <end position="397"/>
    </location>
</feature>
<proteinExistence type="inferred from homology"/>
<comment type="caution">
    <text evidence="9">Lacks conserved residue(s) required for the propagation of feature annotation.</text>
</comment>
<evidence type="ECO:0000256" key="5">
    <source>
        <dbReference type="ARBA" id="ARBA00022927"/>
    </source>
</evidence>
<feature type="transmembrane region" description="Helical" evidence="9">
    <location>
        <begin position="374"/>
        <end position="398"/>
    </location>
</feature>